<feature type="region of interest" description="Disordered" evidence="2">
    <location>
        <begin position="837"/>
        <end position="865"/>
    </location>
</feature>
<feature type="region of interest" description="Disordered" evidence="2">
    <location>
        <begin position="447"/>
        <end position="489"/>
    </location>
</feature>
<evidence type="ECO:0000256" key="1">
    <source>
        <dbReference type="SAM" id="Coils"/>
    </source>
</evidence>
<evidence type="ECO:0000256" key="2">
    <source>
        <dbReference type="SAM" id="MobiDB-lite"/>
    </source>
</evidence>
<proteinExistence type="predicted"/>
<organism evidence="3 4">
    <name type="scientific">Apatococcus lobatus</name>
    <dbReference type="NCBI Taxonomy" id="904363"/>
    <lineage>
        <taxon>Eukaryota</taxon>
        <taxon>Viridiplantae</taxon>
        <taxon>Chlorophyta</taxon>
        <taxon>core chlorophytes</taxon>
        <taxon>Trebouxiophyceae</taxon>
        <taxon>Chlorellales</taxon>
        <taxon>Chlorellaceae</taxon>
        <taxon>Apatococcus</taxon>
    </lineage>
</organism>
<accession>A0AAW1SE16</accession>
<reference evidence="3 4" key="1">
    <citation type="journal article" date="2024" name="Nat. Commun.">
        <title>Phylogenomics reveals the evolutionary origins of lichenization in chlorophyte algae.</title>
        <authorList>
            <person name="Puginier C."/>
            <person name="Libourel C."/>
            <person name="Otte J."/>
            <person name="Skaloud P."/>
            <person name="Haon M."/>
            <person name="Grisel S."/>
            <person name="Petersen M."/>
            <person name="Berrin J.G."/>
            <person name="Delaux P.M."/>
            <person name="Dal Grande F."/>
            <person name="Keller J."/>
        </authorList>
    </citation>
    <scope>NUCLEOTIDE SEQUENCE [LARGE SCALE GENOMIC DNA]</scope>
    <source>
        <strain evidence="3 4">SAG 2145</strain>
    </source>
</reference>
<feature type="compositionally biased region" description="Low complexity" evidence="2">
    <location>
        <begin position="847"/>
        <end position="864"/>
    </location>
</feature>
<keyword evidence="4" id="KW-1185">Reference proteome</keyword>
<feature type="region of interest" description="Disordered" evidence="2">
    <location>
        <begin position="757"/>
        <end position="790"/>
    </location>
</feature>
<sequence length="1073" mass="114012">MSSAAVLGVQALWGSQGKPVATGQEDFLKALSQPLILSHPLQAVLETIVSQNRRHGSDIAQLFLKSAEDARGGDKAAILRQQAEMSDKLDMLEVKVNRAGEEMDRRLEQLAEQLEQQAQQLEQDRAATESLRLQLEQQAQGPSPDIFSALQQAYEASVERISKLEAGLRAAQNAEARREDSDVHLLAGMLGINLAALKQLSAASKASQQGSVHPFWGQAPPSRSLSELQSPRPASLDMSDPLMLEPSAEPVHRSQSEPGTGMKLLQQGESWVLDSDAVDASVLVGSPVPVHPSEDDILGKIKCTRDADVHEATDEGDKQHALRPLDAASPAEPASTAQDPQPVASAAMGVARNGEMQSMQPNTSRVVARRAAGSLQPAAHTGGSATSAGIATSLANPQKAAPMAAQTAGDAASVFQAPLEKQPAATNMRRVSLSSPLERFHRVMAEASRTQAKHDKREASSKLATAEGDHMSHTNGASRARPSGAPQLQHGFRGTVAGCADSAGPPVTEWPASPAAVEATMQLLLHKGGFLEQMRREVGTAQQSLQTSFQAVKGQVQEVHGRVTALSSSVGDQRRAVQHLQSIVPSLVHRAEGLNYADLQASLDESRASQRACLGMERQVINLEHTVKRMHKDLQMVVAKAQEPEQARAAAAILEQLQHKANALTKVVGEHQAKLADLQAGQSSQMVVQSATKMAVAAALKAWREAQAQHERDLLHDRDSFKARAVRFRCLSCNTEVEGTRPLQMGLLQSRQGLLPCPDSMSTGLQHHHAGPQRPPTRSLTEGELGGAHGTSAHLAARPFSQDAVHHAQQYISASKAAIRGPGPEVITLPALKAFDEPSTTSLPGESTPHLDPTTTLTDAASSSEISCEPFNSSAKMVGRVGLDIVSLPPSRGPKTSALPRLPRSKPPSPLQPLQRGFNPAEVMSLQELSFHHGKLDQEAEGMPEGDSNIFGPLPPRPTTAPAQFAATSISPSGGWGTPLPPGRRAGMAEVPSPNAPEGLSVMPGTPSGLPQRKRPTSPTKHSERPQQQPNLLAEPMQIPTHPPSFVVAPRTSASESLGTSAEGPQQPSSEAI</sequence>
<feature type="region of interest" description="Disordered" evidence="2">
    <location>
        <begin position="211"/>
        <end position="242"/>
    </location>
</feature>
<gene>
    <name evidence="3" type="ORF">WJX74_002314</name>
</gene>
<name>A0AAW1SE16_9CHLO</name>
<dbReference type="EMBL" id="JALJOS010000001">
    <property type="protein sequence ID" value="KAK9844426.1"/>
    <property type="molecule type" value="Genomic_DNA"/>
</dbReference>
<feature type="coiled-coil region" evidence="1">
    <location>
        <begin position="97"/>
        <end position="138"/>
    </location>
</feature>
<evidence type="ECO:0000313" key="3">
    <source>
        <dbReference type="EMBL" id="KAK9844426.1"/>
    </source>
</evidence>
<comment type="caution">
    <text evidence="3">The sequence shown here is derived from an EMBL/GenBank/DDBJ whole genome shotgun (WGS) entry which is preliminary data.</text>
</comment>
<protein>
    <submittedName>
        <fullName evidence="3">Uncharacterized protein</fullName>
    </submittedName>
</protein>
<dbReference type="Proteomes" id="UP001438707">
    <property type="component" value="Unassembled WGS sequence"/>
</dbReference>
<evidence type="ECO:0000313" key="4">
    <source>
        <dbReference type="Proteomes" id="UP001438707"/>
    </source>
</evidence>
<feature type="region of interest" description="Disordered" evidence="2">
    <location>
        <begin position="886"/>
        <end position="916"/>
    </location>
</feature>
<dbReference type="AlphaFoldDB" id="A0AAW1SE16"/>
<keyword evidence="1" id="KW-0175">Coiled coil</keyword>
<feature type="compositionally biased region" description="Polar residues" evidence="2">
    <location>
        <begin position="1052"/>
        <end position="1073"/>
    </location>
</feature>
<feature type="region of interest" description="Disordered" evidence="2">
    <location>
        <begin position="939"/>
        <end position="1073"/>
    </location>
</feature>